<dbReference type="EMBL" id="LXQA010443700">
    <property type="protein sequence ID" value="MCI52192.1"/>
    <property type="molecule type" value="Genomic_DNA"/>
</dbReference>
<name>A0A392SUS4_9FABA</name>
<reference evidence="1 2" key="1">
    <citation type="journal article" date="2018" name="Front. Plant Sci.">
        <title>Red Clover (Trifolium pratense) and Zigzag Clover (T. medium) - A Picture of Genomic Similarities and Differences.</title>
        <authorList>
            <person name="Dluhosova J."/>
            <person name="Istvanek J."/>
            <person name="Nedelnik J."/>
            <person name="Repkova J."/>
        </authorList>
    </citation>
    <scope>NUCLEOTIDE SEQUENCE [LARGE SCALE GENOMIC DNA]</scope>
    <source>
        <strain evidence="2">cv. 10/8</strain>
        <tissue evidence="1">Leaf</tissue>
    </source>
</reference>
<dbReference type="AlphaFoldDB" id="A0A392SUS4"/>
<sequence length="77" mass="9181">MEAMDYRESFPPSTFASLYPTQEVWDAHLVDERNVFDAQQVIHTNQWKEEIQACDSRRRAEQAAAEEMERELFSERE</sequence>
<protein>
    <submittedName>
        <fullName evidence="1">Uncharacterized protein</fullName>
    </submittedName>
</protein>
<proteinExistence type="predicted"/>
<accession>A0A392SUS4</accession>
<organism evidence="1 2">
    <name type="scientific">Trifolium medium</name>
    <dbReference type="NCBI Taxonomy" id="97028"/>
    <lineage>
        <taxon>Eukaryota</taxon>
        <taxon>Viridiplantae</taxon>
        <taxon>Streptophyta</taxon>
        <taxon>Embryophyta</taxon>
        <taxon>Tracheophyta</taxon>
        <taxon>Spermatophyta</taxon>
        <taxon>Magnoliopsida</taxon>
        <taxon>eudicotyledons</taxon>
        <taxon>Gunneridae</taxon>
        <taxon>Pentapetalae</taxon>
        <taxon>rosids</taxon>
        <taxon>fabids</taxon>
        <taxon>Fabales</taxon>
        <taxon>Fabaceae</taxon>
        <taxon>Papilionoideae</taxon>
        <taxon>50 kb inversion clade</taxon>
        <taxon>NPAAA clade</taxon>
        <taxon>Hologalegina</taxon>
        <taxon>IRL clade</taxon>
        <taxon>Trifolieae</taxon>
        <taxon>Trifolium</taxon>
    </lineage>
</organism>
<comment type="caution">
    <text evidence="1">The sequence shown here is derived from an EMBL/GenBank/DDBJ whole genome shotgun (WGS) entry which is preliminary data.</text>
</comment>
<feature type="non-terminal residue" evidence="1">
    <location>
        <position position="77"/>
    </location>
</feature>
<evidence type="ECO:0000313" key="1">
    <source>
        <dbReference type="EMBL" id="MCI52192.1"/>
    </source>
</evidence>
<keyword evidence="2" id="KW-1185">Reference proteome</keyword>
<dbReference type="Proteomes" id="UP000265520">
    <property type="component" value="Unassembled WGS sequence"/>
</dbReference>
<evidence type="ECO:0000313" key="2">
    <source>
        <dbReference type="Proteomes" id="UP000265520"/>
    </source>
</evidence>